<dbReference type="Gene3D" id="1.20.1330.10">
    <property type="entry name" value="f41 fragment of flagellin, N-terminal domain"/>
    <property type="match status" value="1"/>
</dbReference>
<dbReference type="GO" id="GO:0009288">
    <property type="term" value="C:bacterial-type flagellum"/>
    <property type="evidence" value="ECO:0007669"/>
    <property type="project" value="UniProtKB-SubCell"/>
</dbReference>
<accession>A0A2N3Q022</accession>
<evidence type="ECO:0000256" key="1">
    <source>
        <dbReference type="ARBA" id="ARBA00004365"/>
    </source>
</evidence>
<dbReference type="PANTHER" id="PTHR42792:SF1">
    <property type="entry name" value="FLAGELLAR HOOK-ASSOCIATED PROTEIN 3"/>
    <property type="match status" value="1"/>
</dbReference>
<dbReference type="Proteomes" id="UP000233293">
    <property type="component" value="Unassembled WGS sequence"/>
</dbReference>
<comment type="caution">
    <text evidence="5">The sequence shown here is derived from an EMBL/GenBank/DDBJ whole genome shotgun (WGS) entry which is preliminary data.</text>
</comment>
<dbReference type="AlphaFoldDB" id="A0A2N3Q022"/>
<keyword evidence="3" id="KW-0975">Bacterial flagellum</keyword>
<dbReference type="RefSeq" id="WP_101248970.1">
    <property type="nucleotide sequence ID" value="NZ_PIUM01000002.1"/>
</dbReference>
<protein>
    <recommendedName>
        <fullName evidence="4">Flagellin C-terminal domain-containing protein</fullName>
    </recommendedName>
</protein>
<evidence type="ECO:0000256" key="3">
    <source>
        <dbReference type="ARBA" id="ARBA00023143"/>
    </source>
</evidence>
<dbReference type="InterPro" id="IPR001492">
    <property type="entry name" value="Flagellin"/>
</dbReference>
<comment type="subcellular location">
    <subcellularLocation>
        <location evidence="1">Bacterial flagellum</location>
    </subcellularLocation>
</comment>
<organism evidence="5 6">
    <name type="scientific">Telmatospirillum siberiense</name>
    <dbReference type="NCBI Taxonomy" id="382514"/>
    <lineage>
        <taxon>Bacteria</taxon>
        <taxon>Pseudomonadati</taxon>
        <taxon>Pseudomonadota</taxon>
        <taxon>Alphaproteobacteria</taxon>
        <taxon>Rhodospirillales</taxon>
        <taxon>Rhodospirillaceae</taxon>
        <taxon>Telmatospirillum</taxon>
    </lineage>
</organism>
<evidence type="ECO:0000313" key="5">
    <source>
        <dbReference type="EMBL" id="PKU26008.1"/>
    </source>
</evidence>
<evidence type="ECO:0000256" key="2">
    <source>
        <dbReference type="ARBA" id="ARBA00005709"/>
    </source>
</evidence>
<keyword evidence="6" id="KW-1185">Reference proteome</keyword>
<dbReference type="OrthoDB" id="9758307at2"/>
<comment type="similarity">
    <text evidence="2">Belongs to the bacterial flagellin family.</text>
</comment>
<evidence type="ECO:0000259" key="4">
    <source>
        <dbReference type="Pfam" id="PF00700"/>
    </source>
</evidence>
<gene>
    <name evidence="5" type="ORF">CWS72_02365</name>
</gene>
<reference evidence="6" key="1">
    <citation type="submission" date="2017-12" db="EMBL/GenBank/DDBJ databases">
        <title>Draft genome sequence of Telmatospirillum siberiense 26-4b1T, an acidotolerant peatland alphaproteobacterium potentially involved in sulfur cycling.</title>
        <authorList>
            <person name="Hausmann B."/>
            <person name="Pjevac P."/>
            <person name="Schreck K."/>
            <person name="Herbold C.W."/>
            <person name="Daims H."/>
            <person name="Wagner M."/>
            <person name="Pester M."/>
            <person name="Loy A."/>
        </authorList>
    </citation>
    <scope>NUCLEOTIDE SEQUENCE [LARGE SCALE GENOMIC DNA]</scope>
    <source>
        <strain evidence="6">26-4b1</strain>
    </source>
</reference>
<dbReference type="Pfam" id="PF00700">
    <property type="entry name" value="Flagellin_C"/>
    <property type="match status" value="1"/>
</dbReference>
<dbReference type="SUPFAM" id="SSF64518">
    <property type="entry name" value="Phase 1 flagellin"/>
    <property type="match status" value="1"/>
</dbReference>
<dbReference type="PANTHER" id="PTHR42792">
    <property type="entry name" value="FLAGELLIN"/>
    <property type="match status" value="1"/>
</dbReference>
<dbReference type="EMBL" id="PIUM01000002">
    <property type="protein sequence ID" value="PKU26008.1"/>
    <property type="molecule type" value="Genomic_DNA"/>
</dbReference>
<sequence length="398" mass="40634">MTRVSTLQMNAVTVGSALGVQSQYSQAEIQESSGLIASDFAGLGGTSSNEMLNLENDIGQAQTWASNATSVGTRTQAMYSSLGNMVSTVTTLESKISAASSSADNSSLQAAVQELQKTLVAQMNSQVGGNYLFSGSSTSTAPVDLTNYQSSSYSGAGTNSRYSYYNGDSNVLSVRISDQQTVSYGVTANSAGFEEALRATQAVSDAAGGALDSSTLTATDPSASSSVTAGTIDINGASITVNAGDSLDTIASNINAASSATNPISAKIVYNGSSYALQVSSGSSSTDLTISDPTGLGLASTTYTTSFQATMKSALATANSAVTDLSNQQEAVAVKSSELSSAKTQLTTYVTYLQSSLSGVKDVDTAQAAAKVSQYQTQLQASYMAVAQISKVNLAQYL</sequence>
<name>A0A2N3Q022_9PROT</name>
<dbReference type="GO" id="GO:0005198">
    <property type="term" value="F:structural molecule activity"/>
    <property type="evidence" value="ECO:0007669"/>
    <property type="project" value="InterPro"/>
</dbReference>
<feature type="domain" description="Flagellin C-terminal" evidence="4">
    <location>
        <begin position="317"/>
        <end position="398"/>
    </location>
</feature>
<evidence type="ECO:0000313" key="6">
    <source>
        <dbReference type="Proteomes" id="UP000233293"/>
    </source>
</evidence>
<dbReference type="InterPro" id="IPR046358">
    <property type="entry name" value="Flagellin_C"/>
</dbReference>
<proteinExistence type="inferred from homology"/>